<organism evidence="3 4">
    <name type="scientific">Streptomyces sp. 900116325</name>
    <dbReference type="NCBI Taxonomy" id="3154295"/>
    <lineage>
        <taxon>Bacteria</taxon>
        <taxon>Bacillati</taxon>
        <taxon>Actinomycetota</taxon>
        <taxon>Actinomycetes</taxon>
        <taxon>Kitasatosporales</taxon>
        <taxon>Streptomycetaceae</taxon>
        <taxon>Streptomyces</taxon>
    </lineage>
</organism>
<evidence type="ECO:0000256" key="1">
    <source>
        <dbReference type="SAM" id="MobiDB-lite"/>
    </source>
</evidence>
<dbReference type="RefSeq" id="WP_356711875.1">
    <property type="nucleotide sequence ID" value="NZ_JBEXIP010000034.1"/>
</dbReference>
<gene>
    <name evidence="3" type="ORF">ABZV61_31160</name>
</gene>
<dbReference type="EMBL" id="JBEXIP010000034">
    <property type="protein sequence ID" value="MET8437146.1"/>
    <property type="molecule type" value="Genomic_DNA"/>
</dbReference>
<evidence type="ECO:0000313" key="4">
    <source>
        <dbReference type="Proteomes" id="UP001550044"/>
    </source>
</evidence>
<dbReference type="Gene3D" id="2.130.10.10">
    <property type="entry name" value="YVTN repeat-like/Quinoprotein amine dehydrogenase"/>
    <property type="match status" value="1"/>
</dbReference>
<sequence length="141" mass="15739">MYEDRAPETAWGRNRRLRALRPVWKSDKDRSRGDTYEDEPLGGRLIGELVVRADFDRLRAYDIGTGTVRWTWPVPGRDVLVTVSPDADDGIALVLHHDEASSSSGLPTVTAVDLATGKQVWSRDRRDMGSATSTHPLRTPL</sequence>
<dbReference type="InterPro" id="IPR015943">
    <property type="entry name" value="WD40/YVTN_repeat-like_dom_sf"/>
</dbReference>
<protein>
    <submittedName>
        <fullName evidence="3">PQQ-binding-like beta-propeller repeat protein</fullName>
    </submittedName>
</protein>
<dbReference type="Pfam" id="PF13360">
    <property type="entry name" value="PQQ_2"/>
    <property type="match status" value="1"/>
</dbReference>
<dbReference type="Proteomes" id="UP001550044">
    <property type="component" value="Unassembled WGS sequence"/>
</dbReference>
<dbReference type="InterPro" id="IPR002372">
    <property type="entry name" value="PQQ_rpt_dom"/>
</dbReference>
<keyword evidence="4" id="KW-1185">Reference proteome</keyword>
<dbReference type="SUPFAM" id="SSF50998">
    <property type="entry name" value="Quinoprotein alcohol dehydrogenase-like"/>
    <property type="match status" value="1"/>
</dbReference>
<comment type="caution">
    <text evidence="3">The sequence shown here is derived from an EMBL/GenBank/DDBJ whole genome shotgun (WGS) entry which is preliminary data.</text>
</comment>
<evidence type="ECO:0000259" key="2">
    <source>
        <dbReference type="Pfam" id="PF13360"/>
    </source>
</evidence>
<accession>A0ABV2UI44</accession>
<dbReference type="InterPro" id="IPR011047">
    <property type="entry name" value="Quinoprotein_ADH-like_sf"/>
</dbReference>
<proteinExistence type="predicted"/>
<evidence type="ECO:0000313" key="3">
    <source>
        <dbReference type="EMBL" id="MET8437146.1"/>
    </source>
</evidence>
<reference evidence="3 4" key="1">
    <citation type="submission" date="2024-06" db="EMBL/GenBank/DDBJ databases">
        <title>The Natural Products Discovery Center: Release of the First 8490 Sequenced Strains for Exploring Actinobacteria Biosynthetic Diversity.</title>
        <authorList>
            <person name="Kalkreuter E."/>
            <person name="Kautsar S.A."/>
            <person name="Yang D."/>
            <person name="Bader C.D."/>
            <person name="Teijaro C.N."/>
            <person name="Fluegel L."/>
            <person name="Davis C.M."/>
            <person name="Simpson J.R."/>
            <person name="Lauterbach L."/>
            <person name="Steele A.D."/>
            <person name="Gui C."/>
            <person name="Meng S."/>
            <person name="Li G."/>
            <person name="Viehrig K."/>
            <person name="Ye F."/>
            <person name="Su P."/>
            <person name="Kiefer A.F."/>
            <person name="Nichols A."/>
            <person name="Cepeda A.J."/>
            <person name="Yan W."/>
            <person name="Fan B."/>
            <person name="Jiang Y."/>
            <person name="Adhikari A."/>
            <person name="Zheng C.-J."/>
            <person name="Schuster L."/>
            <person name="Cowan T.M."/>
            <person name="Smanski M.J."/>
            <person name="Chevrette M.G."/>
            <person name="De Carvalho L.P.S."/>
            <person name="Shen B."/>
        </authorList>
    </citation>
    <scope>NUCLEOTIDE SEQUENCE [LARGE SCALE GENOMIC DNA]</scope>
    <source>
        <strain evidence="3 4">NPDC005137</strain>
    </source>
</reference>
<feature type="domain" description="Pyrrolo-quinoline quinone repeat" evidence="2">
    <location>
        <begin position="45"/>
        <end position="132"/>
    </location>
</feature>
<feature type="compositionally biased region" description="Polar residues" evidence="1">
    <location>
        <begin position="130"/>
        <end position="141"/>
    </location>
</feature>
<name>A0ABV2UI44_9ACTN</name>
<feature type="region of interest" description="Disordered" evidence="1">
    <location>
        <begin position="122"/>
        <end position="141"/>
    </location>
</feature>